<dbReference type="PROSITE" id="PS51194">
    <property type="entry name" value="HELICASE_CTER"/>
    <property type="match status" value="1"/>
</dbReference>
<evidence type="ECO:0000256" key="4">
    <source>
        <dbReference type="ARBA" id="ARBA00022801"/>
    </source>
</evidence>
<dbReference type="SMART" id="SM00487">
    <property type="entry name" value="DEXDc"/>
    <property type="match status" value="2"/>
</dbReference>
<dbReference type="InterPro" id="IPR001650">
    <property type="entry name" value="Helicase_C-like"/>
</dbReference>
<dbReference type="SUPFAM" id="SSF48371">
    <property type="entry name" value="ARM repeat"/>
    <property type="match status" value="1"/>
</dbReference>
<dbReference type="FunFam" id="1.25.10.10:FF:000787">
    <property type="entry name" value="TATA-binding protein-associated factor BTAF1"/>
    <property type="match status" value="1"/>
</dbReference>
<dbReference type="InterPro" id="IPR014001">
    <property type="entry name" value="Helicase_ATP-bd"/>
</dbReference>
<dbReference type="FunFam" id="1.25.10.10:FF:000502">
    <property type="entry name" value="TATA-binding protein-associated factor BTAF1"/>
    <property type="match status" value="1"/>
</dbReference>
<evidence type="ECO:0000256" key="5">
    <source>
        <dbReference type="ARBA" id="ARBA00022806"/>
    </source>
</evidence>
<dbReference type="InterPro" id="IPR027417">
    <property type="entry name" value="P-loop_NTPase"/>
</dbReference>
<evidence type="ECO:0000259" key="11">
    <source>
        <dbReference type="PROSITE" id="PS51194"/>
    </source>
</evidence>
<comment type="caution">
    <text evidence="12">The sequence shown here is derived from an EMBL/GenBank/DDBJ whole genome shotgun (WGS) entry which is preliminary data.</text>
</comment>
<feature type="region of interest" description="Disordered" evidence="9">
    <location>
        <begin position="202"/>
        <end position="251"/>
    </location>
</feature>
<keyword evidence="3" id="KW-0547">Nucleotide-binding</keyword>
<dbReference type="SMART" id="SM00490">
    <property type="entry name" value="HELICc"/>
    <property type="match status" value="1"/>
</dbReference>
<dbReference type="Pfam" id="PF00176">
    <property type="entry name" value="SNF2-rel_dom"/>
    <property type="match status" value="2"/>
</dbReference>
<dbReference type="Gene3D" id="3.40.50.300">
    <property type="entry name" value="P-loop containing nucleotide triphosphate hydrolases"/>
    <property type="match status" value="1"/>
</dbReference>
<keyword evidence="8" id="KW-0539">Nucleus</keyword>
<keyword evidence="6" id="KW-0067">ATP-binding</keyword>
<dbReference type="GO" id="GO:0003677">
    <property type="term" value="F:DNA binding"/>
    <property type="evidence" value="ECO:0007669"/>
    <property type="project" value="UniProtKB-KW"/>
</dbReference>
<dbReference type="EMBL" id="QGKW02000007">
    <property type="protein sequence ID" value="KAF2620263.1"/>
    <property type="molecule type" value="Genomic_DNA"/>
</dbReference>
<keyword evidence="2" id="KW-0677">Repeat</keyword>
<dbReference type="GO" id="GO:0017025">
    <property type="term" value="F:TBP-class protein binding"/>
    <property type="evidence" value="ECO:0007669"/>
    <property type="project" value="InterPro"/>
</dbReference>
<keyword evidence="4" id="KW-0378">Hydrolase</keyword>
<dbReference type="FunFam" id="3.40.50.300:FF:001793">
    <property type="entry name" value="TATA-binding protein-associated factor"/>
    <property type="match status" value="1"/>
</dbReference>
<evidence type="ECO:0000259" key="10">
    <source>
        <dbReference type="PROSITE" id="PS51192"/>
    </source>
</evidence>
<feature type="domain" description="Helicase C-terminal" evidence="11">
    <location>
        <begin position="1999"/>
        <end position="2179"/>
    </location>
</feature>
<dbReference type="Gene3D" id="1.25.10.10">
    <property type="entry name" value="Leucine-rich Repeat Variant"/>
    <property type="match status" value="2"/>
</dbReference>
<gene>
    <name evidence="12" type="ORF">F2Q68_00041506</name>
</gene>
<evidence type="ECO:0000256" key="9">
    <source>
        <dbReference type="SAM" id="MobiDB-lite"/>
    </source>
</evidence>
<dbReference type="PANTHER" id="PTHR36498">
    <property type="entry name" value="TATA-BINDING PROTEIN-ASSOCIATED FACTOR 172"/>
    <property type="match status" value="1"/>
</dbReference>
<evidence type="ECO:0000313" key="13">
    <source>
        <dbReference type="Proteomes" id="UP000712281"/>
    </source>
</evidence>
<dbReference type="GO" id="GO:0005524">
    <property type="term" value="F:ATP binding"/>
    <property type="evidence" value="ECO:0007669"/>
    <property type="project" value="UniProtKB-KW"/>
</dbReference>
<dbReference type="InterPro" id="IPR016024">
    <property type="entry name" value="ARM-type_fold"/>
</dbReference>
<dbReference type="InterPro" id="IPR038718">
    <property type="entry name" value="SNF2-like_sf"/>
</dbReference>
<evidence type="ECO:0000256" key="3">
    <source>
        <dbReference type="ARBA" id="ARBA00022741"/>
    </source>
</evidence>
<organism evidence="12 13">
    <name type="scientific">Brassica cretica</name>
    <name type="common">Mustard</name>
    <dbReference type="NCBI Taxonomy" id="69181"/>
    <lineage>
        <taxon>Eukaryota</taxon>
        <taxon>Viridiplantae</taxon>
        <taxon>Streptophyta</taxon>
        <taxon>Embryophyta</taxon>
        <taxon>Tracheophyta</taxon>
        <taxon>Spermatophyta</taxon>
        <taxon>Magnoliopsida</taxon>
        <taxon>eudicotyledons</taxon>
        <taxon>Gunneridae</taxon>
        <taxon>Pentapetalae</taxon>
        <taxon>rosids</taxon>
        <taxon>malvids</taxon>
        <taxon>Brassicales</taxon>
        <taxon>Brassicaceae</taxon>
        <taxon>Brassiceae</taxon>
        <taxon>Brassica</taxon>
    </lineage>
</organism>
<dbReference type="InterPro" id="IPR011989">
    <property type="entry name" value="ARM-like"/>
</dbReference>
<dbReference type="GO" id="GO:0016887">
    <property type="term" value="F:ATP hydrolysis activity"/>
    <property type="evidence" value="ECO:0007669"/>
    <property type="project" value="InterPro"/>
</dbReference>
<sequence length="2248" mass="249462">MYKGSFSSVVLHYLRSRKWDTRVAAAHAIGAIVLNVKHTSLSELLNSLATKLGEAGLSGNVDEVVASGNLQSKLLENAPFRSFEMNKVLEFGALLASGGQEYDILNDNSKNPRDRMARQKKNLRRRLGLDMCEQFMDVNEMIGDEDLIEQKSNVHANGVGNRLYANYSPHHIQQFVSRMVPRVAHRRPSARELNLLKRKAKISSKDQAKGNCEGADVEMSSSHASTSKRTLSDSMDSNKANIGNEDDMEPDADGRWPFHSFVEQLILDMFDPAWEIRHGSVMALREILMLHGGSAGVSTAEFSSDNGFDLNEDLTKVTREKEIDLNMQFSVNELEPLRKRPKIEDPSKSFDGNTVLEPMVSDYENSVKDEEVESLLPPVKVNGQVNFISTKAEPEFSIDGSSCQSDRNHVAEVSNHVEDKSFVEKPLLPNKNQEENIEVLDLVKQARHSWIKNFEFLQDCTIRFLCVLSLDRFGDYISDQVVAPVREACAQALGATFKYMSPSLIHETLNILLQMQRRPEWEIRHGSLLGIKYLVAVRQEMLQDLLGHILPACKAGLEDSDDDVRAVAADALIPAAAAIVSLRGQTLLSIVMLLWDILLELDDLSPSTSSVMNLLAEIYSQDDMTVVMHEELSVGEGQKVDLNEMVHVESVRERRDVRESPYALSGLAPRLWPFTRHDITSVRFSAIRTLERLLEAGCRKNISEQSKSSFWPSSILGDTLRIVFQNLLLESTEEILECSERVWRLLVQCPVEDLEEAAKSYMASWIELAATPYGSTLDATKMFWPVAPPRMSHFKAAAKMKAVQLENEASSTLGFDYARSFASLGKNEDASARSLSSLLVQCPVEDLEEAAKSYMASWIELAATPYGSTLDATKMFWPVAPPRMSHFKAAAKMKAVQLENEASSTLGFDYARSFASLGKNEDASARSTKIIVGSDMEMSVTRTRVVTASALGILASRLSDRSMQFVVDPLSSTLTSLSGVQRQVASVVLISWFREIKCKVPSPSDGSGSLPGFPTPLKKWMLDLLACSDPAFPTKDILLPYAELSRTYTKMRNEASQLLHTVETYHCFDKLLSTTKLNADSLSADETIEFASTLALWNKDSAEKESLEKQVFEDVESSRQQLLSTAGYLKCVQNNLHITVTSLIAAAVVWMSEFPSRLNPIILPLMASIKREQEQILQQKAAEALAELIAYCVDRKPSPNDKLIKNICSLTCMDPSETPQASIIRSIDIVDDLDFLSSRSNAGKQKSKAVLAGGEDRSKVEGFITRRGAELALKHLSVKFGGSLFDKLPKLWECLTEVLVPVTPEDQQNFDLKIESVSDPQVLINNIQVVRSVAPVMEETLKPRLLGLLPCIFKCVRHSHVAVRLAASRCVMTMAKSMTTNVMAAVVENAIPMLGDLTCVNARQGAGMLIGLLVQGLGVELVPYSPLLVVPLLRCMSDVDSSVRQSVTRSFAALVPMLPLARGVPPPVGLSQDLSSNAEDAKFLEQLLDNSHIDDYKLCTELKVTLRRYQQEGINWLGFLKRFKLHGILCDDMGLGKTLQASAIVASDAAERRGVTDVFPSIIVCPSTLVGHWAFEIEKYIDLSLLSVLQYVGSAQDRVSLRELFKNHNVIITSYDVVRKDADYLTQFSWNYCILDEGHIIKNAKSKITSAVKQLKAQHRLILSGTPIQNNIIELWSLFDFLMPGFLGTERQLHGILCDDMGLGKTLQASAIVASDAAERRGVTDVFPSIIVCPSTLVGHWAFEIEKYIDLSLLSVLQYVGSAQDRVSLRELFKNHNVIITSYDVVRKDVDYLTQFSWNYCILDEGHIIKNAKSKITSAVKQLKAQHRLILSGTPIQNNIIELWSLFDFLMPGFLGTERQFQASYGKPLLAARDPKCSAKDAEAGVLAMEALHKQVMPFLLRRTKEEVLSDLPEKIIQDRYCDLSPVQLKLYEQFSGSHAKQEISTIIKVDGSADSSNVEVAPTKASTHVFQALQYLLKLCSHPLLVLGEKVTEPVASDLAAMINGCSDIITELHKVQHSPKLVALQEILEECGIGSEASSSDGTLSVGQHRVLIFAQHKVIAYGILHLIVPEKRFEIVKAFNSDPTIDVLLLTTHVGGLGLNLTSADTIVFMEHDWNPMRDHQAMDRAHRLGQKRVVNVHRLIMRGTLEEKVMSLQRFKVSVANTVINAENASMKTMNTDQLLDLFASAETSKKGGASSKKGAEDNDQTAGTGKGIKAILGNLEELWDQSQYTEEYNLNQFLAKLNG</sequence>
<protein>
    <recommendedName>
        <fullName evidence="14">Helicase ATP-binding domain-containing protein</fullName>
    </recommendedName>
</protein>
<evidence type="ECO:0000313" key="12">
    <source>
        <dbReference type="EMBL" id="KAF2620263.1"/>
    </source>
</evidence>
<dbReference type="InterPro" id="IPR044078">
    <property type="entry name" value="Mot1_ATP-bd"/>
</dbReference>
<keyword evidence="5" id="KW-0347">Helicase</keyword>
<evidence type="ECO:0000256" key="6">
    <source>
        <dbReference type="ARBA" id="ARBA00022840"/>
    </source>
</evidence>
<dbReference type="Pfam" id="PF12054">
    <property type="entry name" value="DUF3535"/>
    <property type="match status" value="2"/>
</dbReference>
<reference evidence="12" key="1">
    <citation type="submission" date="2019-12" db="EMBL/GenBank/DDBJ databases">
        <title>Genome sequencing and annotation of Brassica cretica.</title>
        <authorList>
            <person name="Studholme D.J."/>
            <person name="Sarris P.F."/>
        </authorList>
    </citation>
    <scope>NUCLEOTIDE SEQUENCE</scope>
    <source>
        <strain evidence="12">PFS-001/15</strain>
        <tissue evidence="12">Leaf</tissue>
    </source>
</reference>
<dbReference type="PANTHER" id="PTHR36498:SF1">
    <property type="entry name" value="TATA-BINDING PROTEIN-ASSOCIATED FACTOR 172"/>
    <property type="match status" value="1"/>
</dbReference>
<dbReference type="SUPFAM" id="SSF52540">
    <property type="entry name" value="P-loop containing nucleoside triphosphate hydrolases"/>
    <property type="match status" value="3"/>
</dbReference>
<feature type="domain" description="Helicase ATP-binding" evidence="10">
    <location>
        <begin position="1518"/>
        <end position="1685"/>
    </location>
</feature>
<evidence type="ECO:0008006" key="14">
    <source>
        <dbReference type="Google" id="ProtNLM"/>
    </source>
</evidence>
<comment type="subcellular location">
    <subcellularLocation>
        <location evidence="1">Nucleus</location>
    </subcellularLocation>
</comment>
<dbReference type="Pfam" id="PF00271">
    <property type="entry name" value="Helicase_C"/>
    <property type="match status" value="1"/>
</dbReference>
<feature type="region of interest" description="Disordered" evidence="9">
    <location>
        <begin position="2194"/>
        <end position="2214"/>
    </location>
</feature>
<accession>A0A8S9MT90</accession>
<evidence type="ECO:0000256" key="8">
    <source>
        <dbReference type="ARBA" id="ARBA00023242"/>
    </source>
</evidence>
<dbReference type="PROSITE" id="PS51192">
    <property type="entry name" value="HELICASE_ATP_BIND_1"/>
    <property type="match status" value="2"/>
</dbReference>
<dbReference type="InterPro" id="IPR044972">
    <property type="entry name" value="Mot1"/>
</dbReference>
<proteinExistence type="predicted"/>
<dbReference type="InterPro" id="IPR049730">
    <property type="entry name" value="SNF2/RAD54-like_C"/>
</dbReference>
<evidence type="ECO:0000256" key="7">
    <source>
        <dbReference type="ARBA" id="ARBA00023125"/>
    </source>
</evidence>
<dbReference type="InterPro" id="IPR022707">
    <property type="entry name" value="Mot1_central_dom"/>
</dbReference>
<dbReference type="InterPro" id="IPR000330">
    <property type="entry name" value="SNF2_N"/>
</dbReference>
<name>A0A8S9MT90_BRACR</name>
<dbReference type="GO" id="GO:0004386">
    <property type="term" value="F:helicase activity"/>
    <property type="evidence" value="ECO:0007669"/>
    <property type="project" value="UniProtKB-KW"/>
</dbReference>
<dbReference type="GO" id="GO:0005634">
    <property type="term" value="C:nucleus"/>
    <property type="evidence" value="ECO:0007669"/>
    <property type="project" value="UniProtKB-SubCell"/>
</dbReference>
<feature type="domain" description="Helicase ATP-binding" evidence="10">
    <location>
        <begin position="1686"/>
        <end position="1853"/>
    </location>
</feature>
<evidence type="ECO:0000256" key="1">
    <source>
        <dbReference type="ARBA" id="ARBA00004123"/>
    </source>
</evidence>
<keyword evidence="7" id="KW-0238">DNA-binding</keyword>
<dbReference type="CDD" id="cd17999">
    <property type="entry name" value="DEXHc_Mot1"/>
    <property type="match status" value="1"/>
</dbReference>
<dbReference type="CDD" id="cd18793">
    <property type="entry name" value="SF2_C_SNF"/>
    <property type="match status" value="1"/>
</dbReference>
<dbReference type="Gene3D" id="3.40.50.10810">
    <property type="entry name" value="Tandem AAA-ATPase domain"/>
    <property type="match status" value="2"/>
</dbReference>
<feature type="compositionally biased region" description="Polar residues" evidence="9">
    <location>
        <begin position="219"/>
        <end position="241"/>
    </location>
</feature>
<dbReference type="Proteomes" id="UP000712281">
    <property type="component" value="Unassembled WGS sequence"/>
</dbReference>
<evidence type="ECO:0000256" key="2">
    <source>
        <dbReference type="ARBA" id="ARBA00022737"/>
    </source>
</evidence>